<gene>
    <name evidence="1" type="ORF">AOB46_01505</name>
</gene>
<proteinExistence type="predicted"/>
<organism evidence="1 2">
    <name type="scientific">Chryseobacterium indologenes</name>
    <name type="common">Flavobacterium indologenes</name>
    <dbReference type="NCBI Taxonomy" id="253"/>
    <lineage>
        <taxon>Bacteria</taxon>
        <taxon>Pseudomonadati</taxon>
        <taxon>Bacteroidota</taxon>
        <taxon>Flavobacteriia</taxon>
        <taxon>Flavobacteriales</taxon>
        <taxon>Weeksellaceae</taxon>
        <taxon>Chryseobacterium group</taxon>
        <taxon>Chryseobacterium</taxon>
    </lineage>
</organism>
<dbReference type="InterPro" id="IPR036696">
    <property type="entry name" value="YdfO-like_sf"/>
</dbReference>
<dbReference type="InterPro" id="IPR009833">
    <property type="entry name" value="DUF1398"/>
</dbReference>
<reference evidence="1 2" key="1">
    <citation type="journal article" date="2015" name="Genom Data">
        <title>Draft genome sequence of a multidrug-resistant Chryseobacterium indologenes isolate from Malaysia.</title>
        <authorList>
            <person name="Yu C.Y."/>
            <person name="Ang G.Y."/>
            <person name="Cheng H.J."/>
            <person name="Cheong Y.M."/>
            <person name="Yin W.F."/>
            <person name="Chan K.G."/>
        </authorList>
    </citation>
    <scope>NUCLEOTIDE SEQUENCE [LARGE SCALE GENOMIC DNA]</scope>
    <source>
        <strain evidence="1 2">CI_885</strain>
    </source>
</reference>
<dbReference type="Gene3D" id="3.30.1810.10">
    <property type="entry name" value="YdfO-like"/>
    <property type="match status" value="1"/>
</dbReference>
<sequence>MKFTIDDIKAEHQKVSSGADFPQYIKALKEMGVSHYMAYISDGNTDYFDEDNQMATTRGKDDGIRSVSGIVNLESFIKRLKLHQQGETDYLTFCNDCAENGIEGWKMNLNAMTCTYFDQKGNDVLLEHIPGKD</sequence>
<reference evidence="2" key="2">
    <citation type="submission" date="2015-09" db="EMBL/GenBank/DDBJ databases">
        <title>Draft genome sequence of a multidrug-resistant Chryseobacterium indologenes isolate from Malaysia.</title>
        <authorList>
            <person name="Yu C.Y."/>
            <person name="Ang G.Y."/>
            <person name="Chan K.-G."/>
        </authorList>
    </citation>
    <scope>NUCLEOTIDE SEQUENCE [LARGE SCALE GENOMIC DNA]</scope>
    <source>
        <strain evidence="2">CI_885</strain>
    </source>
</reference>
<comment type="caution">
    <text evidence="1">The sequence shown here is derived from an EMBL/GenBank/DDBJ whole genome shotgun (WGS) entry which is preliminary data.</text>
</comment>
<accession>A0A0N0IY04</accession>
<dbReference type="RefSeq" id="WP_062696273.1">
    <property type="nucleotide sequence ID" value="NZ_LJOD01000001.1"/>
</dbReference>
<evidence type="ECO:0000313" key="1">
    <source>
        <dbReference type="EMBL" id="KPE52713.1"/>
    </source>
</evidence>
<dbReference type="OrthoDB" id="1550456at2"/>
<evidence type="ECO:0000313" key="2">
    <source>
        <dbReference type="Proteomes" id="UP000037953"/>
    </source>
</evidence>
<dbReference type="EMBL" id="LJOD01000001">
    <property type="protein sequence ID" value="KPE52713.1"/>
    <property type="molecule type" value="Genomic_DNA"/>
</dbReference>
<protein>
    <recommendedName>
        <fullName evidence="3">Phage envelope protein</fullName>
    </recommendedName>
</protein>
<dbReference type="Pfam" id="PF07166">
    <property type="entry name" value="DUF1398"/>
    <property type="match status" value="1"/>
</dbReference>
<dbReference type="AlphaFoldDB" id="A0A0N0IY04"/>
<name>A0A0N0IY04_CHRID</name>
<dbReference type="SUPFAM" id="SSF160419">
    <property type="entry name" value="YdfO-like"/>
    <property type="match status" value="1"/>
</dbReference>
<dbReference type="PATRIC" id="fig|253.9.peg.317"/>
<evidence type="ECO:0008006" key="3">
    <source>
        <dbReference type="Google" id="ProtNLM"/>
    </source>
</evidence>
<dbReference type="Proteomes" id="UP000037953">
    <property type="component" value="Unassembled WGS sequence"/>
</dbReference>